<dbReference type="GO" id="GO:0005634">
    <property type="term" value="C:nucleus"/>
    <property type="evidence" value="ECO:0007669"/>
    <property type="project" value="UniProtKB-SubCell"/>
</dbReference>
<feature type="compositionally biased region" description="Polar residues" evidence="3">
    <location>
        <begin position="311"/>
        <end position="320"/>
    </location>
</feature>
<dbReference type="PROSITE" id="PS51320">
    <property type="entry name" value="TIFY"/>
    <property type="match status" value="1"/>
</dbReference>
<keyword evidence="2" id="KW-0539">Nucleus</keyword>
<evidence type="ECO:0000256" key="1">
    <source>
        <dbReference type="ARBA" id="ARBA00008614"/>
    </source>
</evidence>
<dbReference type="InterPro" id="IPR010399">
    <property type="entry name" value="Tify_dom"/>
</dbReference>
<evidence type="ECO:0000256" key="3">
    <source>
        <dbReference type="SAM" id="MobiDB-lite"/>
    </source>
</evidence>
<evidence type="ECO:0000259" key="4">
    <source>
        <dbReference type="PROSITE" id="PS51320"/>
    </source>
</evidence>
<feature type="region of interest" description="Disordered" evidence="3">
    <location>
        <begin position="294"/>
        <end position="320"/>
    </location>
</feature>
<comment type="subcellular location">
    <subcellularLocation>
        <location evidence="2">Nucleus</location>
    </subcellularLocation>
</comment>
<proteinExistence type="inferred from homology"/>
<feature type="compositionally biased region" description="Low complexity" evidence="3">
    <location>
        <begin position="215"/>
        <end position="233"/>
    </location>
</feature>
<dbReference type="EMBL" id="JBJXBP010000004">
    <property type="protein sequence ID" value="KAL3835286.1"/>
    <property type="molecule type" value="Genomic_DNA"/>
</dbReference>
<comment type="domain">
    <text evidence="2">The jas domain is required for interaction with COI1.</text>
</comment>
<dbReference type="Proteomes" id="UP001634393">
    <property type="component" value="Unassembled WGS sequence"/>
</dbReference>
<name>A0ABD3TF97_9LAMI</name>
<accession>A0ABD3TF97</accession>
<dbReference type="InterPro" id="IPR040390">
    <property type="entry name" value="TIFY/JAZ"/>
</dbReference>
<dbReference type="Pfam" id="PF06200">
    <property type="entry name" value="tify"/>
    <property type="match status" value="1"/>
</dbReference>
<sequence length="320" mass="34070">MERDFMGLSVKQEISDETFDAVPLRSLGMQWSFSNKGSSPQCLSFNSAQEENPKTGFNSLASTGLVNITTTEAFDSDHKSYPGIVQKKAVPEKQGGVRYSVTTSPVKNFNGHSIHHQVTNQTAVPTENLVPASNSLVVGTTDITNDTKISRAPAQLTIFYNGSVCVYDNISSEKAQAIMLLAGNAPLMTSSTSPPATLVMSSVLDGCVVGQPYGTTTRRTSPVPVTSMSVSRSAGTNINDTATIKPAGMHVSSPKEAEPLRVANPLGSVPAIFLSSGTVPQFRRKSLARFLEKRKERVNGASPYADKPSPDCSSPVQAVN</sequence>
<keyword evidence="6" id="KW-1185">Reference proteome</keyword>
<comment type="function">
    <text evidence="2">Repressor of jasmonate responses.</text>
</comment>
<reference evidence="5 6" key="1">
    <citation type="submission" date="2024-12" db="EMBL/GenBank/DDBJ databases">
        <title>The unique morphological basis and parallel evolutionary history of personate flowers in Penstemon.</title>
        <authorList>
            <person name="Depatie T.H."/>
            <person name="Wessinger C.A."/>
        </authorList>
    </citation>
    <scope>NUCLEOTIDE SEQUENCE [LARGE SCALE GENOMIC DNA]</scope>
    <source>
        <strain evidence="5">WTNN_2</strain>
        <tissue evidence="5">Leaf</tissue>
    </source>
</reference>
<gene>
    <name evidence="5" type="ORF">ACJIZ3_010022</name>
</gene>
<organism evidence="5 6">
    <name type="scientific">Penstemon smallii</name>
    <dbReference type="NCBI Taxonomy" id="265156"/>
    <lineage>
        <taxon>Eukaryota</taxon>
        <taxon>Viridiplantae</taxon>
        <taxon>Streptophyta</taxon>
        <taxon>Embryophyta</taxon>
        <taxon>Tracheophyta</taxon>
        <taxon>Spermatophyta</taxon>
        <taxon>Magnoliopsida</taxon>
        <taxon>eudicotyledons</taxon>
        <taxon>Gunneridae</taxon>
        <taxon>Pentapetalae</taxon>
        <taxon>asterids</taxon>
        <taxon>lamiids</taxon>
        <taxon>Lamiales</taxon>
        <taxon>Plantaginaceae</taxon>
        <taxon>Cheloneae</taxon>
        <taxon>Penstemon</taxon>
    </lineage>
</organism>
<feature type="region of interest" description="Disordered" evidence="3">
    <location>
        <begin position="215"/>
        <end position="246"/>
    </location>
</feature>
<evidence type="ECO:0000313" key="6">
    <source>
        <dbReference type="Proteomes" id="UP001634393"/>
    </source>
</evidence>
<comment type="caution">
    <text evidence="5">The sequence shown here is derived from an EMBL/GenBank/DDBJ whole genome shotgun (WGS) entry which is preliminary data.</text>
</comment>
<evidence type="ECO:0000256" key="2">
    <source>
        <dbReference type="RuleBase" id="RU369065"/>
    </source>
</evidence>
<dbReference type="GO" id="GO:0031347">
    <property type="term" value="P:regulation of defense response"/>
    <property type="evidence" value="ECO:0007669"/>
    <property type="project" value="UniProtKB-UniRule"/>
</dbReference>
<dbReference type="PANTHER" id="PTHR33077:SF90">
    <property type="entry name" value="PROTEIN TIFY 7"/>
    <property type="match status" value="1"/>
</dbReference>
<evidence type="ECO:0000313" key="5">
    <source>
        <dbReference type="EMBL" id="KAL3835286.1"/>
    </source>
</evidence>
<dbReference type="PANTHER" id="PTHR33077">
    <property type="entry name" value="PROTEIN TIFY 4A-RELATED-RELATED"/>
    <property type="match status" value="1"/>
</dbReference>
<dbReference type="GO" id="GO:0009611">
    <property type="term" value="P:response to wounding"/>
    <property type="evidence" value="ECO:0007669"/>
    <property type="project" value="UniProtKB-UniRule"/>
</dbReference>
<dbReference type="SMART" id="SM00979">
    <property type="entry name" value="TIFY"/>
    <property type="match status" value="1"/>
</dbReference>
<dbReference type="AlphaFoldDB" id="A0ABD3TF97"/>
<dbReference type="GO" id="GO:2000022">
    <property type="term" value="P:regulation of jasmonic acid mediated signaling pathway"/>
    <property type="evidence" value="ECO:0007669"/>
    <property type="project" value="UniProtKB-UniRule"/>
</dbReference>
<comment type="similarity">
    <text evidence="1 2">Belongs to the TIFY/JAZ family.</text>
</comment>
<dbReference type="Pfam" id="PF09425">
    <property type="entry name" value="Jas_motif"/>
    <property type="match status" value="1"/>
</dbReference>
<protein>
    <recommendedName>
        <fullName evidence="2">Protein TIFY</fullName>
    </recommendedName>
    <alternativeName>
        <fullName evidence="2">Jasmonate ZIM domain-containing protein</fullName>
    </alternativeName>
</protein>
<keyword evidence="2" id="KW-1184">Jasmonic acid signaling pathway</keyword>
<dbReference type="InterPro" id="IPR018467">
    <property type="entry name" value="CCT_CS"/>
</dbReference>
<feature type="domain" description="Tify" evidence="4">
    <location>
        <begin position="149"/>
        <end position="184"/>
    </location>
</feature>